<dbReference type="InterPro" id="IPR001611">
    <property type="entry name" value="Leu-rich_rpt"/>
</dbReference>
<proteinExistence type="predicted"/>
<keyword evidence="1" id="KW-0677">Repeat</keyword>
<evidence type="ECO:0000313" key="5">
    <source>
        <dbReference type="Proteomes" id="UP000235220"/>
    </source>
</evidence>
<dbReference type="InterPro" id="IPR032675">
    <property type="entry name" value="LRR_dom_sf"/>
</dbReference>
<dbReference type="SUPFAM" id="SSF52058">
    <property type="entry name" value="L domain-like"/>
    <property type="match status" value="1"/>
</dbReference>
<dbReference type="GO" id="GO:0006952">
    <property type="term" value="P:defense response"/>
    <property type="evidence" value="ECO:0007669"/>
    <property type="project" value="UniProtKB-KW"/>
</dbReference>
<keyword evidence="5" id="KW-1185">Reference proteome</keyword>
<dbReference type="PROSITE" id="PS51450">
    <property type="entry name" value="LRR"/>
    <property type="match status" value="1"/>
</dbReference>
<dbReference type="Gene3D" id="3.80.10.10">
    <property type="entry name" value="Ribonuclease Inhibitor"/>
    <property type="match status" value="1"/>
</dbReference>
<reference evidence="6" key="1">
    <citation type="submission" date="2025-08" db="UniProtKB">
        <authorList>
            <consortium name="RefSeq"/>
        </authorList>
    </citation>
    <scope>IDENTIFICATION</scope>
    <source>
        <tissue evidence="6">Leaves</tissue>
    </source>
</reference>
<accession>A0A6P9EMK2</accession>
<dbReference type="Pfam" id="PF23598">
    <property type="entry name" value="LRR_14"/>
    <property type="match status" value="1"/>
</dbReference>
<feature type="domain" description="Disease resistance R13L4/SHOC-2-like LRR" evidence="4">
    <location>
        <begin position="73"/>
        <end position="298"/>
    </location>
</feature>
<evidence type="ECO:0000256" key="3">
    <source>
        <dbReference type="SAM" id="MobiDB-lite"/>
    </source>
</evidence>
<evidence type="ECO:0000256" key="2">
    <source>
        <dbReference type="ARBA" id="ARBA00022821"/>
    </source>
</evidence>
<dbReference type="RefSeq" id="XP_035545133.1">
    <property type="nucleotide sequence ID" value="XM_035689240.1"/>
</dbReference>
<dbReference type="OrthoDB" id="2018467at2759"/>
<dbReference type="InterPro" id="IPR055414">
    <property type="entry name" value="LRR_R13L4/SHOC2-like"/>
</dbReference>
<feature type="region of interest" description="Disordered" evidence="3">
    <location>
        <begin position="363"/>
        <end position="397"/>
    </location>
</feature>
<evidence type="ECO:0000259" key="4">
    <source>
        <dbReference type="Pfam" id="PF23598"/>
    </source>
</evidence>
<sequence length="471" mass="53307">MSICFFQDLNEYKFCVYSFKMHDLVHDLVLSIGHEEWLEIDSDNKDVASTVRHLSISSSDQQVSKFSNKLTNVRSIIFQTKPHVSSVEACISRFKSLRVLAIPNSDFENLPSSIGTQKHLRYLNLSGNESIKKLPNSICKLHNLQTLLLHGCSNLERLPKDMRNMINLRFLTISTKDTCLFVNGVCCFNSLQILFVMGCPRLECLFPQMDRCLTNLRTLVFGGCESLISLPLIVKHLTTLESLYIVYCLEMDLTGGERDAQDLNLRLKSLHIKALPKLEILPEWLLRSANTLKHLRIKECENLKVLPEWLPTLKSLQTLEITSCYELSSLPEGIHHMKTLRKLKIKYCPELVTHLEDLSNIPELELDSEDDQEDDGDSEKGEDDELRFASSAQVPSRMLRSASPALKPQSACPEAARVSCSAPLNHVVFDTLSHITGLSLLSATIDFRFRASCSVVLFCDIVSYTVVLMIE</sequence>
<dbReference type="Proteomes" id="UP000235220">
    <property type="component" value="Chromosome 4"/>
</dbReference>
<gene>
    <name evidence="6" type="primary">LOC109018346</name>
</gene>
<dbReference type="PANTHER" id="PTHR36766">
    <property type="entry name" value="PLANT BROAD-SPECTRUM MILDEW RESISTANCE PROTEIN RPW8"/>
    <property type="match status" value="1"/>
</dbReference>
<feature type="compositionally biased region" description="Acidic residues" evidence="3">
    <location>
        <begin position="364"/>
        <end position="385"/>
    </location>
</feature>
<dbReference type="KEGG" id="jre:109018346"/>
<organism evidence="5 6">
    <name type="scientific">Juglans regia</name>
    <name type="common">English walnut</name>
    <dbReference type="NCBI Taxonomy" id="51240"/>
    <lineage>
        <taxon>Eukaryota</taxon>
        <taxon>Viridiplantae</taxon>
        <taxon>Streptophyta</taxon>
        <taxon>Embryophyta</taxon>
        <taxon>Tracheophyta</taxon>
        <taxon>Spermatophyta</taxon>
        <taxon>Magnoliopsida</taxon>
        <taxon>eudicotyledons</taxon>
        <taxon>Gunneridae</taxon>
        <taxon>Pentapetalae</taxon>
        <taxon>rosids</taxon>
        <taxon>fabids</taxon>
        <taxon>Fagales</taxon>
        <taxon>Juglandaceae</taxon>
        <taxon>Juglans</taxon>
    </lineage>
</organism>
<dbReference type="AlphaFoldDB" id="A0A6P9EMK2"/>
<dbReference type="GeneID" id="109018346"/>
<protein>
    <submittedName>
        <fullName evidence="6">Disease resistance protein RGA2-like</fullName>
    </submittedName>
</protein>
<dbReference type="PANTHER" id="PTHR36766:SF61">
    <property type="entry name" value="NB-ARC DOMAIN DISEASE RESISTANCE PROTEIN"/>
    <property type="match status" value="1"/>
</dbReference>
<name>A0A6P9EMK2_JUGRE</name>
<evidence type="ECO:0000313" key="6">
    <source>
        <dbReference type="RefSeq" id="XP_035545133.1"/>
    </source>
</evidence>
<evidence type="ECO:0000256" key="1">
    <source>
        <dbReference type="ARBA" id="ARBA00022737"/>
    </source>
</evidence>
<dbReference type="InParanoid" id="A0A6P9EMK2"/>
<keyword evidence="2" id="KW-0611">Plant defense</keyword>